<comment type="cofactor">
    <cofactor evidence="2">
        <name>NAD(+)</name>
        <dbReference type="ChEBI" id="CHEBI:57540"/>
    </cofactor>
</comment>
<dbReference type="PIRSF" id="PIRSF001455">
    <property type="entry name" value="DHQ_synth"/>
    <property type="match status" value="1"/>
</dbReference>
<dbReference type="InterPro" id="IPR016037">
    <property type="entry name" value="DHQ_synth_AroB"/>
</dbReference>
<evidence type="ECO:0000256" key="12">
    <source>
        <dbReference type="ARBA" id="ARBA00022723"/>
    </source>
</evidence>
<evidence type="ECO:0000256" key="13">
    <source>
        <dbReference type="ARBA" id="ARBA00022741"/>
    </source>
</evidence>
<evidence type="ECO:0000256" key="6">
    <source>
        <dbReference type="ARBA" id="ARBA00004661"/>
    </source>
</evidence>
<comment type="pathway">
    <text evidence="6">Metabolic intermediate biosynthesis; chorismate biosynthesis; chorismate from D-erythrose 4-phosphate and phosphoenolpyruvate: step 2/7.</text>
</comment>
<dbReference type="PANTHER" id="PTHR43622:SF7">
    <property type="entry name" value="3-DEHYDROQUINATE SYNTHASE, CHLOROPLASTIC"/>
    <property type="match status" value="1"/>
</dbReference>
<evidence type="ECO:0000256" key="5">
    <source>
        <dbReference type="ARBA" id="ARBA00004496"/>
    </source>
</evidence>
<keyword evidence="23" id="KW-1185">Reference proteome</keyword>
<dbReference type="Gene3D" id="1.20.1090.10">
    <property type="entry name" value="Dehydroquinate synthase-like - alpha domain"/>
    <property type="match status" value="1"/>
</dbReference>
<evidence type="ECO:0000256" key="16">
    <source>
        <dbReference type="ARBA" id="ARBA00023141"/>
    </source>
</evidence>
<evidence type="ECO:0000259" key="21">
    <source>
        <dbReference type="Pfam" id="PF24621"/>
    </source>
</evidence>
<evidence type="ECO:0000256" key="3">
    <source>
        <dbReference type="ARBA" id="ARBA00001941"/>
    </source>
</evidence>
<keyword evidence="16" id="KW-0057">Aromatic amino acid biosynthesis</keyword>
<evidence type="ECO:0000256" key="15">
    <source>
        <dbReference type="ARBA" id="ARBA00023027"/>
    </source>
</evidence>
<evidence type="ECO:0000256" key="14">
    <source>
        <dbReference type="ARBA" id="ARBA00022833"/>
    </source>
</evidence>
<keyword evidence="13" id="KW-0547">Nucleotide-binding</keyword>
<dbReference type="PANTHER" id="PTHR43622">
    <property type="entry name" value="3-DEHYDROQUINATE SYNTHASE"/>
    <property type="match status" value="1"/>
</dbReference>
<keyword evidence="15" id="KW-0520">NAD</keyword>
<evidence type="ECO:0000256" key="9">
    <source>
        <dbReference type="ARBA" id="ARBA00017684"/>
    </source>
</evidence>
<dbReference type="SUPFAM" id="SSF56796">
    <property type="entry name" value="Dehydroquinate synthase-like"/>
    <property type="match status" value="1"/>
</dbReference>
<evidence type="ECO:0000256" key="2">
    <source>
        <dbReference type="ARBA" id="ARBA00001911"/>
    </source>
</evidence>
<evidence type="ECO:0000256" key="7">
    <source>
        <dbReference type="ARBA" id="ARBA00005412"/>
    </source>
</evidence>
<evidence type="ECO:0000256" key="10">
    <source>
        <dbReference type="ARBA" id="ARBA00022490"/>
    </source>
</evidence>
<protein>
    <recommendedName>
        <fullName evidence="9 19">3-dehydroquinate synthase</fullName>
        <ecNumber evidence="8 19">4.2.3.4</ecNumber>
    </recommendedName>
</protein>
<proteinExistence type="inferred from homology"/>
<gene>
    <name evidence="22" type="primary">aroB</name>
    <name evidence="22" type="ORF">GCM10023172_30720</name>
</gene>
<keyword evidence="10" id="KW-0963">Cytoplasm</keyword>
<evidence type="ECO:0000259" key="20">
    <source>
        <dbReference type="Pfam" id="PF01761"/>
    </source>
</evidence>
<keyword evidence="14" id="KW-0862">Zinc</keyword>
<keyword evidence="18" id="KW-0170">Cobalt</keyword>
<feature type="domain" description="3-dehydroquinate synthase C-terminal" evidence="21">
    <location>
        <begin position="190"/>
        <end position="332"/>
    </location>
</feature>
<evidence type="ECO:0000313" key="22">
    <source>
        <dbReference type="EMBL" id="GAA4504474.1"/>
    </source>
</evidence>
<keyword evidence="11" id="KW-0028">Amino-acid biosynthesis</keyword>
<evidence type="ECO:0000256" key="4">
    <source>
        <dbReference type="ARBA" id="ARBA00003485"/>
    </source>
</evidence>
<comment type="cofactor">
    <cofactor evidence="3">
        <name>Co(2+)</name>
        <dbReference type="ChEBI" id="CHEBI:48828"/>
    </cofactor>
</comment>
<evidence type="ECO:0000313" key="23">
    <source>
        <dbReference type="Proteomes" id="UP001501243"/>
    </source>
</evidence>
<evidence type="ECO:0000256" key="1">
    <source>
        <dbReference type="ARBA" id="ARBA00001393"/>
    </source>
</evidence>
<sequence length="369" mass="39613">MLWRISMGWPAVYLHPRYFPALPLSTPPIIGPEALPALAERLRIAPPSRLFVLADANTARDCYPRLAAYLPAHELLTIAAGEEHKTLATCTEVWHWLTQHEADRHALLVCLGGGVVTDLGGFCAATYKRGLRCIGVPTTLLAQVDAAVGGKTGVDFQGFKNHIGVFQEPEAVFMEPAFLSTLPAGELRSGYAEVIKHALIADAAAFADLRGLAVAAVPDWTPIIRHSVAIKGQIVAQDPHESGPRKLLNFGHTVGHALESYLLAQPGRAVRHGEAVAAGLVCESWLAAQRGLLSAAELTQVREVVAAAFEPLGFAENEIGEIAAYARHDKKNQGDVIKCTLLQGIGHGIFDQAVTVADIEDSLRAYLTK</sequence>
<evidence type="ECO:0000256" key="19">
    <source>
        <dbReference type="NCBIfam" id="TIGR01357"/>
    </source>
</evidence>
<dbReference type="InterPro" id="IPR030960">
    <property type="entry name" value="DHQS/DOIS_N"/>
</dbReference>
<keyword evidence="17" id="KW-0456">Lyase</keyword>
<dbReference type="NCBIfam" id="TIGR01357">
    <property type="entry name" value="aroB"/>
    <property type="match status" value="1"/>
</dbReference>
<evidence type="ECO:0000256" key="18">
    <source>
        <dbReference type="ARBA" id="ARBA00023285"/>
    </source>
</evidence>
<dbReference type="InterPro" id="IPR050071">
    <property type="entry name" value="Dehydroquinate_synthase"/>
</dbReference>
<dbReference type="Pfam" id="PF24621">
    <property type="entry name" value="DHQS_C"/>
    <property type="match status" value="1"/>
</dbReference>
<dbReference type="Proteomes" id="UP001501243">
    <property type="component" value="Unassembled WGS sequence"/>
</dbReference>
<dbReference type="Gene3D" id="3.40.50.1970">
    <property type="match status" value="1"/>
</dbReference>
<dbReference type="CDD" id="cd08195">
    <property type="entry name" value="DHQS"/>
    <property type="match status" value="1"/>
</dbReference>
<evidence type="ECO:0000256" key="17">
    <source>
        <dbReference type="ARBA" id="ARBA00023239"/>
    </source>
</evidence>
<evidence type="ECO:0000256" key="8">
    <source>
        <dbReference type="ARBA" id="ARBA00013031"/>
    </source>
</evidence>
<dbReference type="InterPro" id="IPR056179">
    <property type="entry name" value="DHQS_C"/>
</dbReference>
<comment type="similarity">
    <text evidence="7">Belongs to the sugar phosphate cyclases superfamily. Dehydroquinate synthase family.</text>
</comment>
<dbReference type="EC" id="4.2.3.4" evidence="8 19"/>
<comment type="subcellular location">
    <subcellularLocation>
        <location evidence="5">Cytoplasm</location>
    </subcellularLocation>
</comment>
<comment type="caution">
    <text evidence="22">The sequence shown here is derived from an EMBL/GenBank/DDBJ whole genome shotgun (WGS) entry which is preliminary data.</text>
</comment>
<keyword evidence="12" id="KW-0479">Metal-binding</keyword>
<dbReference type="EMBL" id="BAABGQ010000008">
    <property type="protein sequence ID" value="GAA4504474.1"/>
    <property type="molecule type" value="Genomic_DNA"/>
</dbReference>
<comment type="function">
    <text evidence="4">Catalyzes the conversion of 3-deoxy-D-arabino-heptulosonate 7-phosphate (DAHP) to dehydroquinate (DHQ).</text>
</comment>
<evidence type="ECO:0000256" key="11">
    <source>
        <dbReference type="ARBA" id="ARBA00022605"/>
    </source>
</evidence>
<accession>A0ABP8QJH1</accession>
<comment type="catalytic activity">
    <reaction evidence="1">
        <text>7-phospho-2-dehydro-3-deoxy-D-arabino-heptonate = 3-dehydroquinate + phosphate</text>
        <dbReference type="Rhea" id="RHEA:21968"/>
        <dbReference type="ChEBI" id="CHEBI:32364"/>
        <dbReference type="ChEBI" id="CHEBI:43474"/>
        <dbReference type="ChEBI" id="CHEBI:58394"/>
        <dbReference type="EC" id="4.2.3.4"/>
    </reaction>
</comment>
<dbReference type="InterPro" id="IPR030963">
    <property type="entry name" value="DHQ_synth_fam"/>
</dbReference>
<feature type="domain" description="3-dehydroquinate synthase N-terminal" evidence="20">
    <location>
        <begin position="76"/>
        <end position="188"/>
    </location>
</feature>
<name>A0ABP8QJH1_9BACT</name>
<reference evidence="23" key="1">
    <citation type="journal article" date="2019" name="Int. J. Syst. Evol. Microbiol.">
        <title>The Global Catalogue of Microorganisms (GCM) 10K type strain sequencing project: providing services to taxonomists for standard genome sequencing and annotation.</title>
        <authorList>
            <consortium name="The Broad Institute Genomics Platform"/>
            <consortium name="The Broad Institute Genome Sequencing Center for Infectious Disease"/>
            <person name="Wu L."/>
            <person name="Ma J."/>
        </authorList>
    </citation>
    <scope>NUCLEOTIDE SEQUENCE [LARGE SCALE GENOMIC DNA]</scope>
    <source>
        <strain evidence="23">JCM 17841</strain>
    </source>
</reference>
<organism evidence="22 23">
    <name type="scientific">Hymenobacter ginsengisoli</name>
    <dbReference type="NCBI Taxonomy" id="1051626"/>
    <lineage>
        <taxon>Bacteria</taxon>
        <taxon>Pseudomonadati</taxon>
        <taxon>Bacteroidota</taxon>
        <taxon>Cytophagia</taxon>
        <taxon>Cytophagales</taxon>
        <taxon>Hymenobacteraceae</taxon>
        <taxon>Hymenobacter</taxon>
    </lineage>
</organism>
<dbReference type="Pfam" id="PF01761">
    <property type="entry name" value="DHQ_synthase"/>
    <property type="match status" value="1"/>
</dbReference>